<dbReference type="InterPro" id="IPR009078">
    <property type="entry name" value="Ferritin-like_SF"/>
</dbReference>
<accession>A0AB34I0I5</accession>
<organism evidence="5 6">
    <name type="scientific">Eschrichtius robustus</name>
    <name type="common">California gray whale</name>
    <name type="synonym">Eschrichtius gibbosus</name>
    <dbReference type="NCBI Taxonomy" id="9764"/>
    <lineage>
        <taxon>Eukaryota</taxon>
        <taxon>Metazoa</taxon>
        <taxon>Chordata</taxon>
        <taxon>Craniata</taxon>
        <taxon>Vertebrata</taxon>
        <taxon>Euteleostomi</taxon>
        <taxon>Mammalia</taxon>
        <taxon>Eutheria</taxon>
        <taxon>Laurasiatheria</taxon>
        <taxon>Artiodactyla</taxon>
        <taxon>Whippomorpha</taxon>
        <taxon>Cetacea</taxon>
        <taxon>Mysticeti</taxon>
        <taxon>Eschrichtiidae</taxon>
        <taxon>Eschrichtius</taxon>
    </lineage>
</organism>
<dbReference type="GO" id="GO:0008198">
    <property type="term" value="F:ferrous iron binding"/>
    <property type="evidence" value="ECO:0007669"/>
    <property type="project" value="TreeGrafter"/>
</dbReference>
<name>A0AB34I0I5_ESCRO</name>
<evidence type="ECO:0000313" key="5">
    <source>
        <dbReference type="EMBL" id="KAJ8796505.1"/>
    </source>
</evidence>
<dbReference type="PANTHER" id="PTHR11431:SF47">
    <property type="entry name" value="FERRITIN LIGHT CHAIN"/>
    <property type="match status" value="1"/>
</dbReference>
<evidence type="ECO:0000256" key="4">
    <source>
        <dbReference type="ARBA" id="ARBA00047045"/>
    </source>
</evidence>
<dbReference type="GO" id="GO:0008199">
    <property type="term" value="F:ferric iron binding"/>
    <property type="evidence" value="ECO:0007669"/>
    <property type="project" value="InterPro"/>
</dbReference>
<dbReference type="InterPro" id="IPR012347">
    <property type="entry name" value="Ferritin-like"/>
</dbReference>
<dbReference type="InterPro" id="IPR001519">
    <property type="entry name" value="Ferritin"/>
</dbReference>
<keyword evidence="6" id="KW-1185">Reference proteome</keyword>
<evidence type="ECO:0000313" key="6">
    <source>
        <dbReference type="Proteomes" id="UP001159641"/>
    </source>
</evidence>
<comment type="function">
    <text evidence="3">Stores iron in a soluble, non-toxic, readily available form. Important for iron homeostasis. Iron is taken up in the ferrous form and deposited as ferric hydroxides after oxidation. Also plays a role in delivery of iron to cells. Mediates iron uptake in capsule cells of the developing kidney. Delivery to lysosomes by the cargo receptor NCOA4 for autophagic degradation and release or iron.</text>
</comment>
<evidence type="ECO:0000256" key="2">
    <source>
        <dbReference type="ARBA" id="ARBA00044942"/>
    </source>
</evidence>
<comment type="subunit">
    <text evidence="4">Oligomer of 24 subunits. There are two types of subunits: L (light) chain and H (heavy) chain. The major chain can be light or heavy, depending on the species and tissue type. The functional molecule forms a roughly spherical shell with a diameter of 12 nm and contains a central cavity into which the insoluble mineral iron core is deposited. Interacts with NCOA4.</text>
</comment>
<proteinExistence type="predicted"/>
<evidence type="ECO:0000256" key="1">
    <source>
        <dbReference type="ARBA" id="ARBA00040044"/>
    </source>
</evidence>
<comment type="caution">
    <text evidence="5">The sequence shown here is derived from an EMBL/GenBank/DDBJ whole genome shotgun (WGS) entry which is preliminary data.</text>
</comment>
<comment type="subcellular location">
    <subcellularLocation>
        <location evidence="2">Autolysosome</location>
    </subcellularLocation>
</comment>
<dbReference type="EMBL" id="JAIQCJ010000358">
    <property type="protein sequence ID" value="KAJ8796505.1"/>
    <property type="molecule type" value="Genomic_DNA"/>
</dbReference>
<dbReference type="GO" id="GO:0006826">
    <property type="term" value="P:iron ion transport"/>
    <property type="evidence" value="ECO:0007669"/>
    <property type="project" value="InterPro"/>
</dbReference>
<dbReference type="GO" id="GO:0006879">
    <property type="term" value="P:intracellular iron ion homeostasis"/>
    <property type="evidence" value="ECO:0007669"/>
    <property type="project" value="InterPro"/>
</dbReference>
<reference evidence="5 6" key="1">
    <citation type="submission" date="2022-11" db="EMBL/GenBank/DDBJ databases">
        <title>Whole genome sequence of Eschrichtius robustus ER-17-0199.</title>
        <authorList>
            <person name="Bruniche-Olsen A."/>
            <person name="Black A.N."/>
            <person name="Fields C.J."/>
            <person name="Walden K."/>
            <person name="Dewoody J.A."/>
        </authorList>
    </citation>
    <scope>NUCLEOTIDE SEQUENCE [LARGE SCALE GENOMIC DNA]</scope>
    <source>
        <strain evidence="5">ER-17-0199</strain>
        <tissue evidence="5">Blubber</tissue>
    </source>
</reference>
<dbReference type="GO" id="GO:0044754">
    <property type="term" value="C:autolysosome"/>
    <property type="evidence" value="ECO:0007669"/>
    <property type="project" value="UniProtKB-SubCell"/>
</dbReference>
<protein>
    <recommendedName>
        <fullName evidence="1">Ferritin light chain</fullName>
    </recommendedName>
</protein>
<sequence length="113" mass="12316">MTPGWSTKTVSATRLALGLYFDDVALESLGHFSGNWLKRSMRALSVLKMQNQCGSHPLFQELQKPPQDELGKTQDAVGAAVLVEKNLNPALVDLHALGSAPASTPFKKKEKKK</sequence>
<gene>
    <name evidence="5" type="ORF">J1605_002102</name>
</gene>
<dbReference type="Gene3D" id="1.20.1260.10">
    <property type="match status" value="1"/>
</dbReference>
<dbReference type="Proteomes" id="UP001159641">
    <property type="component" value="Unassembled WGS sequence"/>
</dbReference>
<dbReference type="SUPFAM" id="SSF47240">
    <property type="entry name" value="Ferritin-like"/>
    <property type="match status" value="1"/>
</dbReference>
<dbReference type="PANTHER" id="PTHR11431">
    <property type="entry name" value="FERRITIN"/>
    <property type="match status" value="1"/>
</dbReference>
<dbReference type="AlphaFoldDB" id="A0AB34I0I5"/>
<evidence type="ECO:0000256" key="3">
    <source>
        <dbReference type="ARBA" id="ARBA00045578"/>
    </source>
</evidence>